<accession>A0A8J6QIM8</accession>
<keyword evidence="3 5" id="KW-0067">ATP-binding</keyword>
<protein>
    <submittedName>
        <fullName evidence="5">ABC transporter ATP-binding protein</fullName>
    </submittedName>
</protein>
<evidence type="ECO:0000256" key="1">
    <source>
        <dbReference type="ARBA" id="ARBA00022448"/>
    </source>
</evidence>
<dbReference type="InterPro" id="IPR003439">
    <property type="entry name" value="ABC_transporter-like_ATP-bd"/>
</dbReference>
<evidence type="ECO:0000256" key="2">
    <source>
        <dbReference type="ARBA" id="ARBA00022741"/>
    </source>
</evidence>
<evidence type="ECO:0000313" key="5">
    <source>
        <dbReference type="EMBL" id="MBD1389393.1"/>
    </source>
</evidence>
<dbReference type="PANTHER" id="PTHR42939:SF1">
    <property type="entry name" value="ABC TRANSPORTER ATP-BINDING PROTEIN ALBC-RELATED"/>
    <property type="match status" value="1"/>
</dbReference>
<reference evidence="5" key="1">
    <citation type="submission" date="2020-09" db="EMBL/GenBank/DDBJ databases">
        <title>A novel bacterium of genus Neiella, isolated from South China Sea.</title>
        <authorList>
            <person name="Huang H."/>
            <person name="Mo K."/>
            <person name="Hu Y."/>
        </authorList>
    </citation>
    <scope>NUCLEOTIDE SEQUENCE</scope>
    <source>
        <strain evidence="5">HB171785</strain>
    </source>
</reference>
<feature type="domain" description="ABC transporter" evidence="4">
    <location>
        <begin position="2"/>
        <end position="221"/>
    </location>
</feature>
<sequence>MLQLNQVSYRYSGSAWALRDISLHLSAGESKALLGPNGSGKSTLLKLVGQLIEPTSGSVKWSSKRPALGWLPASVVPTAFLKVKEVVRQLAELRGNYSPAYAQRFVSSLALEPLLDKPVTDLSFGQVQRVRLAQLLIAKPRLLLLDEPSTGIDLEGALCLEQLIVDAQSEGVSCIYATHQVDEAVRICQGAWVLKGGEMATSLDESDWQPGPNLTERLRRIALNERAA</sequence>
<keyword evidence="6" id="KW-1185">Reference proteome</keyword>
<dbReference type="PANTHER" id="PTHR42939">
    <property type="entry name" value="ABC TRANSPORTER ATP-BINDING PROTEIN ALBC-RELATED"/>
    <property type="match status" value="1"/>
</dbReference>
<dbReference type="SMART" id="SM00382">
    <property type="entry name" value="AAA"/>
    <property type="match status" value="1"/>
</dbReference>
<proteinExistence type="predicted"/>
<dbReference type="GO" id="GO:0005524">
    <property type="term" value="F:ATP binding"/>
    <property type="evidence" value="ECO:0007669"/>
    <property type="project" value="UniProtKB-KW"/>
</dbReference>
<dbReference type="Pfam" id="PF00005">
    <property type="entry name" value="ABC_tran"/>
    <property type="match status" value="1"/>
</dbReference>
<dbReference type="Gene3D" id="3.40.50.300">
    <property type="entry name" value="P-loop containing nucleotide triphosphate hydrolases"/>
    <property type="match status" value="1"/>
</dbReference>
<dbReference type="InterPro" id="IPR027417">
    <property type="entry name" value="P-loop_NTPase"/>
</dbReference>
<dbReference type="GO" id="GO:0016887">
    <property type="term" value="F:ATP hydrolysis activity"/>
    <property type="evidence" value="ECO:0007669"/>
    <property type="project" value="InterPro"/>
</dbReference>
<keyword evidence="2" id="KW-0547">Nucleotide-binding</keyword>
<dbReference type="PROSITE" id="PS50893">
    <property type="entry name" value="ABC_TRANSPORTER_2"/>
    <property type="match status" value="1"/>
</dbReference>
<evidence type="ECO:0000259" key="4">
    <source>
        <dbReference type="PROSITE" id="PS50893"/>
    </source>
</evidence>
<name>A0A8J6QIM8_9GAMM</name>
<dbReference type="EMBL" id="JACXAF010000009">
    <property type="protein sequence ID" value="MBD1389393.1"/>
    <property type="molecule type" value="Genomic_DNA"/>
</dbReference>
<dbReference type="InterPro" id="IPR051782">
    <property type="entry name" value="ABC_Transporter_VariousFunc"/>
</dbReference>
<keyword evidence="1" id="KW-0813">Transport</keyword>
<evidence type="ECO:0000313" key="6">
    <source>
        <dbReference type="Proteomes" id="UP000638014"/>
    </source>
</evidence>
<dbReference type="InterPro" id="IPR003593">
    <property type="entry name" value="AAA+_ATPase"/>
</dbReference>
<organism evidence="5 6">
    <name type="scientific">Neiella litorisoli</name>
    <dbReference type="NCBI Taxonomy" id="2771431"/>
    <lineage>
        <taxon>Bacteria</taxon>
        <taxon>Pseudomonadati</taxon>
        <taxon>Pseudomonadota</taxon>
        <taxon>Gammaproteobacteria</taxon>
        <taxon>Alteromonadales</taxon>
        <taxon>Echinimonadaceae</taxon>
        <taxon>Neiella</taxon>
    </lineage>
</organism>
<evidence type="ECO:0000256" key="3">
    <source>
        <dbReference type="ARBA" id="ARBA00022840"/>
    </source>
</evidence>
<dbReference type="Proteomes" id="UP000638014">
    <property type="component" value="Unassembled WGS sequence"/>
</dbReference>
<gene>
    <name evidence="5" type="ORF">IC617_08140</name>
</gene>
<comment type="caution">
    <text evidence="5">The sequence shown here is derived from an EMBL/GenBank/DDBJ whole genome shotgun (WGS) entry which is preliminary data.</text>
</comment>
<dbReference type="AlphaFoldDB" id="A0A8J6QIM8"/>
<dbReference type="SUPFAM" id="SSF52540">
    <property type="entry name" value="P-loop containing nucleoside triphosphate hydrolases"/>
    <property type="match status" value="1"/>
</dbReference>
<dbReference type="RefSeq" id="WP_191144501.1">
    <property type="nucleotide sequence ID" value="NZ_JACXAF010000009.1"/>
</dbReference>